<feature type="chain" id="PRO_5023052558" evidence="2">
    <location>
        <begin position="17"/>
        <end position="130"/>
    </location>
</feature>
<feature type="compositionally biased region" description="Basic and acidic residues" evidence="1">
    <location>
        <begin position="59"/>
        <end position="74"/>
    </location>
</feature>
<dbReference type="EMBL" id="VSRR010026134">
    <property type="protein sequence ID" value="MPC67358.1"/>
    <property type="molecule type" value="Genomic_DNA"/>
</dbReference>
<sequence>MFLCVTFVSRVRVSLCIIVSFVDDAISPQIAMPGQGRKEVEDEKEEEEERNTYNESEEGELRGKENLEGTEEKGSVLSQTRAAGVSGGRGEAGQQVVAVPGRQGSRAVWRRSPPRGSKVVACTVNNFSGT</sequence>
<organism evidence="3 4">
    <name type="scientific">Portunus trituberculatus</name>
    <name type="common">Swimming crab</name>
    <name type="synonym">Neptunus trituberculatus</name>
    <dbReference type="NCBI Taxonomy" id="210409"/>
    <lineage>
        <taxon>Eukaryota</taxon>
        <taxon>Metazoa</taxon>
        <taxon>Ecdysozoa</taxon>
        <taxon>Arthropoda</taxon>
        <taxon>Crustacea</taxon>
        <taxon>Multicrustacea</taxon>
        <taxon>Malacostraca</taxon>
        <taxon>Eumalacostraca</taxon>
        <taxon>Eucarida</taxon>
        <taxon>Decapoda</taxon>
        <taxon>Pleocyemata</taxon>
        <taxon>Brachyura</taxon>
        <taxon>Eubrachyura</taxon>
        <taxon>Portunoidea</taxon>
        <taxon>Portunidae</taxon>
        <taxon>Portuninae</taxon>
        <taxon>Portunus</taxon>
    </lineage>
</organism>
<evidence type="ECO:0000313" key="3">
    <source>
        <dbReference type="EMBL" id="MPC67358.1"/>
    </source>
</evidence>
<name>A0A5B7HEM6_PORTR</name>
<dbReference type="Proteomes" id="UP000324222">
    <property type="component" value="Unassembled WGS sequence"/>
</dbReference>
<dbReference type="AlphaFoldDB" id="A0A5B7HEM6"/>
<keyword evidence="2" id="KW-0732">Signal</keyword>
<accession>A0A5B7HEM6</accession>
<comment type="caution">
    <text evidence="3">The sequence shown here is derived from an EMBL/GenBank/DDBJ whole genome shotgun (WGS) entry which is preliminary data.</text>
</comment>
<evidence type="ECO:0000256" key="1">
    <source>
        <dbReference type="SAM" id="MobiDB-lite"/>
    </source>
</evidence>
<evidence type="ECO:0000256" key="2">
    <source>
        <dbReference type="SAM" id="SignalP"/>
    </source>
</evidence>
<reference evidence="3 4" key="1">
    <citation type="submission" date="2019-05" db="EMBL/GenBank/DDBJ databases">
        <title>Another draft genome of Portunus trituberculatus and its Hox gene families provides insights of decapod evolution.</title>
        <authorList>
            <person name="Jeong J.-H."/>
            <person name="Song I."/>
            <person name="Kim S."/>
            <person name="Choi T."/>
            <person name="Kim D."/>
            <person name="Ryu S."/>
            <person name="Kim W."/>
        </authorList>
    </citation>
    <scope>NUCLEOTIDE SEQUENCE [LARGE SCALE GENOMIC DNA]</scope>
    <source>
        <tissue evidence="3">Muscle</tissue>
    </source>
</reference>
<feature type="signal peptide" evidence="2">
    <location>
        <begin position="1"/>
        <end position="16"/>
    </location>
</feature>
<evidence type="ECO:0000313" key="4">
    <source>
        <dbReference type="Proteomes" id="UP000324222"/>
    </source>
</evidence>
<gene>
    <name evidence="3" type="ORF">E2C01_061533</name>
</gene>
<protein>
    <submittedName>
        <fullName evidence="3">Uncharacterized protein</fullName>
    </submittedName>
</protein>
<feature type="region of interest" description="Disordered" evidence="1">
    <location>
        <begin position="31"/>
        <end position="117"/>
    </location>
</feature>
<keyword evidence="4" id="KW-1185">Reference proteome</keyword>
<proteinExistence type="predicted"/>